<feature type="domain" description="Ubiquinol-cytochrome c chaperone" evidence="2">
    <location>
        <begin position="100"/>
        <end position="229"/>
    </location>
</feature>
<dbReference type="InterPro" id="IPR007129">
    <property type="entry name" value="Ubiqinol_cyt_c_chaperone_CPB3"/>
</dbReference>
<dbReference type="SUPFAM" id="SSF57302">
    <property type="entry name" value="Snake toxin-like"/>
    <property type="match status" value="1"/>
</dbReference>
<gene>
    <name evidence="3" type="ORF">CLUMA_CG021279</name>
</gene>
<accession>A0A1J1J9J5</accession>
<dbReference type="GO" id="GO:0005739">
    <property type="term" value="C:mitochondrion"/>
    <property type="evidence" value="ECO:0007669"/>
    <property type="project" value="TreeGrafter"/>
</dbReference>
<dbReference type="InterPro" id="IPR021150">
    <property type="entry name" value="Ubiq_cyt_c_chap"/>
</dbReference>
<dbReference type="PANTHER" id="PTHR12184">
    <property type="entry name" value="UBIQUINOL-CYTOCHROME C REDUCTASE COMPLEX ASSEMBLY FACTOR 1 FAMILY MEMBER"/>
    <property type="match status" value="1"/>
</dbReference>
<proteinExistence type="inferred from homology"/>
<keyword evidence="4" id="KW-1185">Reference proteome</keyword>
<evidence type="ECO:0000259" key="2">
    <source>
        <dbReference type="Pfam" id="PF03981"/>
    </source>
</evidence>
<evidence type="ECO:0000313" key="3">
    <source>
        <dbReference type="EMBL" id="CRL08722.1"/>
    </source>
</evidence>
<dbReference type="Proteomes" id="UP000183832">
    <property type="component" value="Unassembled WGS sequence"/>
</dbReference>
<name>A0A1J1J9J5_9DIPT</name>
<reference evidence="3 4" key="1">
    <citation type="submission" date="2015-04" db="EMBL/GenBank/DDBJ databases">
        <authorList>
            <person name="Syromyatnikov M.Y."/>
            <person name="Popov V.N."/>
        </authorList>
    </citation>
    <scope>NUCLEOTIDE SEQUENCE [LARGE SCALE GENOMIC DNA]</scope>
</reference>
<dbReference type="EMBL" id="CVRI01000075">
    <property type="protein sequence ID" value="CRL08722.1"/>
    <property type="molecule type" value="Genomic_DNA"/>
</dbReference>
<dbReference type="CDD" id="cd00117">
    <property type="entry name" value="TFP"/>
    <property type="match status" value="1"/>
</dbReference>
<protein>
    <submittedName>
        <fullName evidence="3">CLUMA_CG021279, isoform A</fullName>
    </submittedName>
</protein>
<evidence type="ECO:0000256" key="1">
    <source>
        <dbReference type="ARBA" id="ARBA00006407"/>
    </source>
</evidence>
<dbReference type="PANTHER" id="PTHR12184:SF1">
    <property type="entry name" value="UBIQUINOL-CYTOCHROME-C REDUCTASE COMPLEX ASSEMBLY FACTOR 1"/>
    <property type="match status" value="1"/>
</dbReference>
<dbReference type="InterPro" id="IPR045860">
    <property type="entry name" value="Snake_toxin-like_sf"/>
</dbReference>
<dbReference type="Pfam" id="PF03981">
    <property type="entry name" value="Ubiq_cyt_C_chap"/>
    <property type="match status" value="1"/>
</dbReference>
<organism evidence="3 4">
    <name type="scientific">Clunio marinus</name>
    <dbReference type="NCBI Taxonomy" id="568069"/>
    <lineage>
        <taxon>Eukaryota</taxon>
        <taxon>Metazoa</taxon>
        <taxon>Ecdysozoa</taxon>
        <taxon>Arthropoda</taxon>
        <taxon>Hexapoda</taxon>
        <taxon>Insecta</taxon>
        <taxon>Pterygota</taxon>
        <taxon>Neoptera</taxon>
        <taxon>Endopterygota</taxon>
        <taxon>Diptera</taxon>
        <taxon>Nematocera</taxon>
        <taxon>Chironomoidea</taxon>
        <taxon>Chironomidae</taxon>
        <taxon>Clunio</taxon>
    </lineage>
</organism>
<dbReference type="AlphaFoldDB" id="A0A1J1J9J5"/>
<dbReference type="STRING" id="568069.A0A1J1J9J5"/>
<sequence length="401" mass="46229">MNVLMPLRCLNHSGKFFRSSFRYSRNIFPKQLAVTPFNNQLIEHHRKEAFSSTAIIENDSRGIFQKILGRFENSKTKLRVSGTLLYENVANTIDYKKFLEEYGLSDTFYGWFLITELHCWLLLTRVMQEGSESGQDGRFLRNCLVEAMWADVQTRAKKLSVDNPSANRRQISELAEQFQAALIIYDEGLMSNDIILANALWRRFFNLKCDDYTKLEKLVMYCQNILKMLPLKSILLDSSAFLLRGSVLVAFLMLFIQLASTNKFGSVHKTKEAQETKAELFCFSCDMMTDSENCVNINKTRQLNLTKKCENDQNFCVVKRFSYTMSDKNSTSQKKLWSLQRHCTDTCENGCIVIGERVKLYACSSCCSNNLCNISSKGRNIRKNKFLIMFILVLPSISFLS</sequence>
<dbReference type="GO" id="GO:0034551">
    <property type="term" value="P:mitochondrial respiratory chain complex III assembly"/>
    <property type="evidence" value="ECO:0007669"/>
    <property type="project" value="TreeGrafter"/>
</dbReference>
<evidence type="ECO:0000313" key="4">
    <source>
        <dbReference type="Proteomes" id="UP000183832"/>
    </source>
</evidence>
<comment type="similarity">
    <text evidence="1">Belongs to the CBP3 family.</text>
</comment>